<protein>
    <recommendedName>
        <fullName evidence="4">BTB domain-containing protein</fullName>
    </recommendedName>
</protein>
<name>A0A5C3LPB9_9AGAR</name>
<gene>
    <name evidence="2" type="ORF">BDQ12DRAFT_635964</name>
</gene>
<dbReference type="Proteomes" id="UP000308652">
    <property type="component" value="Unassembled WGS sequence"/>
</dbReference>
<organism evidence="2 3">
    <name type="scientific">Crucibulum laeve</name>
    <dbReference type="NCBI Taxonomy" id="68775"/>
    <lineage>
        <taxon>Eukaryota</taxon>
        <taxon>Fungi</taxon>
        <taxon>Dikarya</taxon>
        <taxon>Basidiomycota</taxon>
        <taxon>Agaricomycotina</taxon>
        <taxon>Agaricomycetes</taxon>
        <taxon>Agaricomycetidae</taxon>
        <taxon>Agaricales</taxon>
        <taxon>Agaricineae</taxon>
        <taxon>Nidulariaceae</taxon>
        <taxon>Crucibulum</taxon>
    </lineage>
</organism>
<reference evidence="2 3" key="1">
    <citation type="journal article" date="2019" name="Nat. Ecol. Evol.">
        <title>Megaphylogeny resolves global patterns of mushroom evolution.</title>
        <authorList>
            <person name="Varga T."/>
            <person name="Krizsan K."/>
            <person name="Foldi C."/>
            <person name="Dima B."/>
            <person name="Sanchez-Garcia M."/>
            <person name="Sanchez-Ramirez S."/>
            <person name="Szollosi G.J."/>
            <person name="Szarkandi J.G."/>
            <person name="Papp V."/>
            <person name="Albert L."/>
            <person name="Andreopoulos W."/>
            <person name="Angelini C."/>
            <person name="Antonin V."/>
            <person name="Barry K.W."/>
            <person name="Bougher N.L."/>
            <person name="Buchanan P."/>
            <person name="Buyck B."/>
            <person name="Bense V."/>
            <person name="Catcheside P."/>
            <person name="Chovatia M."/>
            <person name="Cooper J."/>
            <person name="Damon W."/>
            <person name="Desjardin D."/>
            <person name="Finy P."/>
            <person name="Geml J."/>
            <person name="Haridas S."/>
            <person name="Hughes K."/>
            <person name="Justo A."/>
            <person name="Karasinski D."/>
            <person name="Kautmanova I."/>
            <person name="Kiss B."/>
            <person name="Kocsube S."/>
            <person name="Kotiranta H."/>
            <person name="LaButti K.M."/>
            <person name="Lechner B.E."/>
            <person name="Liimatainen K."/>
            <person name="Lipzen A."/>
            <person name="Lukacs Z."/>
            <person name="Mihaltcheva S."/>
            <person name="Morgado L.N."/>
            <person name="Niskanen T."/>
            <person name="Noordeloos M.E."/>
            <person name="Ohm R.A."/>
            <person name="Ortiz-Santana B."/>
            <person name="Ovrebo C."/>
            <person name="Racz N."/>
            <person name="Riley R."/>
            <person name="Savchenko A."/>
            <person name="Shiryaev A."/>
            <person name="Soop K."/>
            <person name="Spirin V."/>
            <person name="Szebenyi C."/>
            <person name="Tomsovsky M."/>
            <person name="Tulloss R.E."/>
            <person name="Uehling J."/>
            <person name="Grigoriev I.V."/>
            <person name="Vagvolgyi C."/>
            <person name="Papp T."/>
            <person name="Martin F.M."/>
            <person name="Miettinen O."/>
            <person name="Hibbett D.S."/>
            <person name="Nagy L.G."/>
        </authorList>
    </citation>
    <scope>NUCLEOTIDE SEQUENCE [LARGE SCALE GENOMIC DNA]</scope>
    <source>
        <strain evidence="2 3">CBS 166.37</strain>
    </source>
</reference>
<feature type="compositionally biased region" description="Low complexity" evidence="1">
    <location>
        <begin position="23"/>
        <end position="32"/>
    </location>
</feature>
<feature type="region of interest" description="Disordered" evidence="1">
    <location>
        <begin position="1"/>
        <end position="36"/>
    </location>
</feature>
<evidence type="ECO:0000313" key="3">
    <source>
        <dbReference type="Proteomes" id="UP000308652"/>
    </source>
</evidence>
<dbReference type="AlphaFoldDB" id="A0A5C3LPB9"/>
<proteinExistence type="predicted"/>
<dbReference type="OrthoDB" id="2914104at2759"/>
<keyword evidence="3" id="KW-1185">Reference proteome</keyword>
<dbReference type="EMBL" id="ML213628">
    <property type="protein sequence ID" value="TFK34740.1"/>
    <property type="molecule type" value="Genomic_DNA"/>
</dbReference>
<evidence type="ECO:0000256" key="1">
    <source>
        <dbReference type="SAM" id="MobiDB-lite"/>
    </source>
</evidence>
<accession>A0A5C3LPB9</accession>
<evidence type="ECO:0008006" key="4">
    <source>
        <dbReference type="Google" id="ProtNLM"/>
    </source>
</evidence>
<evidence type="ECO:0000313" key="2">
    <source>
        <dbReference type="EMBL" id="TFK34740.1"/>
    </source>
</evidence>
<sequence>MAISCERPPTSDSHTIVMKKSSKPSPGESSSSRTPLASAHTTDCMCVKSSPEHSHRFLRVEKSHFEVPIAFFAQMPPEIHNLIGFTSGRGLVVEEPLVFSGHTVDQFRKLLWAFISYPSIELRQFTLEELLSINELAHKYYQLDVRAWAISALAGIVNHPCSPLRTASSQLFLRVLRLAVLCNKPELSLSIQIKWITRLHWHQLSPTPAILIADIFNLRHLLSHAYYMHLVLMQSPSKPPRFKKDPELTPKQNMHVQCGYYSLMSYWRHLQTTPPEFKRSAQCDNHRQCVEAWKMRWYKASSRLCPHPEIDVLSRLRFMQDTLEADLLLGVCLTVQCRTQALASVSKKREEIANNLHHHFDL</sequence>